<dbReference type="RefSeq" id="XP_006822499.1">
    <property type="nucleotide sequence ID" value="XM_006822436.1"/>
</dbReference>
<reference evidence="3" key="1">
    <citation type="submission" date="2025-08" db="UniProtKB">
        <authorList>
            <consortium name="RefSeq"/>
        </authorList>
    </citation>
    <scope>IDENTIFICATION</scope>
    <source>
        <tissue evidence="3">Testes</tissue>
    </source>
</reference>
<gene>
    <name evidence="3" type="primary">LOC102805742</name>
</gene>
<feature type="domain" description="Integrase catalytic" evidence="1">
    <location>
        <begin position="23"/>
        <end position="208"/>
    </location>
</feature>
<evidence type="ECO:0000259" key="1">
    <source>
        <dbReference type="PROSITE" id="PS50994"/>
    </source>
</evidence>
<evidence type="ECO:0000313" key="3">
    <source>
        <dbReference type="RefSeq" id="XP_006822499.1"/>
    </source>
</evidence>
<dbReference type="Gene3D" id="3.30.420.10">
    <property type="entry name" value="Ribonuclease H-like superfamily/Ribonuclease H"/>
    <property type="match status" value="1"/>
</dbReference>
<dbReference type="InterPro" id="IPR036397">
    <property type="entry name" value="RNaseH_sf"/>
</dbReference>
<dbReference type="GeneID" id="102805742"/>
<proteinExistence type="predicted"/>
<protein>
    <submittedName>
        <fullName evidence="3">Uncharacterized protein LOC102805742</fullName>
    </submittedName>
</protein>
<keyword evidence="2" id="KW-1185">Reference proteome</keyword>
<dbReference type="InterPro" id="IPR012337">
    <property type="entry name" value="RNaseH-like_sf"/>
</dbReference>
<name>A0ABM0MR58_SACKO</name>
<dbReference type="PANTHER" id="PTHR47331:SF1">
    <property type="entry name" value="GAG-LIKE PROTEIN"/>
    <property type="match status" value="1"/>
</dbReference>
<evidence type="ECO:0000313" key="2">
    <source>
        <dbReference type="Proteomes" id="UP000694865"/>
    </source>
</evidence>
<dbReference type="SUPFAM" id="SSF53098">
    <property type="entry name" value="Ribonuclease H-like"/>
    <property type="match status" value="1"/>
</dbReference>
<dbReference type="Proteomes" id="UP000694865">
    <property type="component" value="Unplaced"/>
</dbReference>
<dbReference type="PANTHER" id="PTHR47331">
    <property type="entry name" value="PHD-TYPE DOMAIN-CONTAINING PROTEIN"/>
    <property type="match status" value="1"/>
</dbReference>
<accession>A0ABM0MR58</accession>
<sequence length="278" mass="31671">MPESVCGQPYQSPISAPLQSFRVNVTPPFAVTGVDFTGALYVREPHGRETKAYVCLFTCAVTRAVHLELVPDLSTKSFLDAFRRFAARRSLPKKMISDNASTYLSAANEIKRLLDSPEIQTYLTNRRVQWSFIPKRAPWFGGFWERLIGLTKTAIKKVLGRSFVTSDELNTIITEIESTLNDRPLTYVSTDIDDATPLTPSHLLIGRLVTPLPHFVVDDDELSDPTFGNRLDLEKRYAHICKLLEQFWKRWTSECLCENDTTIRLVQRTIQLRSVMLC</sequence>
<dbReference type="InterPro" id="IPR001584">
    <property type="entry name" value="Integrase_cat-core"/>
</dbReference>
<dbReference type="Pfam" id="PF00665">
    <property type="entry name" value="rve"/>
    <property type="match status" value="1"/>
</dbReference>
<organism evidence="2 3">
    <name type="scientific">Saccoglossus kowalevskii</name>
    <name type="common">Acorn worm</name>
    <dbReference type="NCBI Taxonomy" id="10224"/>
    <lineage>
        <taxon>Eukaryota</taxon>
        <taxon>Metazoa</taxon>
        <taxon>Hemichordata</taxon>
        <taxon>Enteropneusta</taxon>
        <taxon>Harrimaniidae</taxon>
        <taxon>Saccoglossus</taxon>
    </lineage>
</organism>
<dbReference type="PROSITE" id="PS50994">
    <property type="entry name" value="INTEGRASE"/>
    <property type="match status" value="1"/>
</dbReference>